<dbReference type="InterPro" id="IPR029044">
    <property type="entry name" value="Nucleotide-diphossugar_trans"/>
</dbReference>
<evidence type="ECO:0000313" key="1">
    <source>
        <dbReference type="EMBL" id="SDX34278.1"/>
    </source>
</evidence>
<accession>A0A1H3AXZ1</accession>
<dbReference type="Proteomes" id="UP000199675">
    <property type="component" value="Unassembled WGS sequence"/>
</dbReference>
<reference evidence="1 2" key="1">
    <citation type="submission" date="2016-10" db="EMBL/GenBank/DDBJ databases">
        <authorList>
            <person name="de Groot N.N."/>
        </authorList>
    </citation>
    <scope>NUCLEOTIDE SEQUENCE [LARGE SCALE GENOMIC DNA]</scope>
    <source>
        <strain evidence="1 2">CGMCC 1.7059</strain>
    </source>
</reference>
<dbReference type="InterPro" id="IPR016873">
    <property type="entry name" value="Caps_polysacc_synth_BcbE_prd"/>
</dbReference>
<dbReference type="PIRSF" id="PIRSF028162">
    <property type="entry name" value="BcbE_prd"/>
    <property type="match status" value="1"/>
</dbReference>
<dbReference type="EMBL" id="FNNE01000008">
    <property type="protein sequence ID" value="SDX34278.1"/>
    <property type="molecule type" value="Genomic_DNA"/>
</dbReference>
<protein>
    <recommendedName>
        <fullName evidence="3">dTDP-glucose pyrophosphorylase</fullName>
    </recommendedName>
</protein>
<dbReference type="SUPFAM" id="SSF53448">
    <property type="entry name" value="Nucleotide-diphospho-sugar transferases"/>
    <property type="match status" value="1"/>
</dbReference>
<dbReference type="AlphaFoldDB" id="A0A1H3AXZ1"/>
<keyword evidence="2" id="KW-1185">Reference proteome</keyword>
<dbReference type="CDD" id="cd04183">
    <property type="entry name" value="GT2_BcE_like"/>
    <property type="match status" value="1"/>
</dbReference>
<name>A0A1H3AXZ1_9GAMM</name>
<dbReference type="Gene3D" id="3.90.550.10">
    <property type="entry name" value="Spore Coat Polysaccharide Biosynthesis Protein SpsA, Chain A"/>
    <property type="match status" value="1"/>
</dbReference>
<sequence length="244" mass="27917">MIVIPMAGLSSRFFKAGFDKPKYMLDAHGKTLFEHSVASFEHYFQSQPFMFIVRDIFDTPAFVDQQCQQMGITDYEIVVLDQETRGQAETVYLALKKADTCEGPVTIFNIDTFRPGFRFPEPEHVGDGFLDVFEGSGDNWSFARPAGDGSLRVLETAEKQPISNLCSTGLYHFSDVNDFLLSYEHYLSKPTDQWAKGELYVAPLYNQLIEMGRSIFYHLIPREDVIFCGTPDEYRDFQNSFISK</sequence>
<evidence type="ECO:0008006" key="3">
    <source>
        <dbReference type="Google" id="ProtNLM"/>
    </source>
</evidence>
<dbReference type="OrthoDB" id="9788272at2"/>
<gene>
    <name evidence="1" type="ORF">SAMN04487960_108134</name>
</gene>
<dbReference type="STRING" id="488533.SAMN04487960_108134"/>
<organism evidence="1 2">
    <name type="scientific">Marinobacter mobilis</name>
    <dbReference type="NCBI Taxonomy" id="488533"/>
    <lineage>
        <taxon>Bacteria</taxon>
        <taxon>Pseudomonadati</taxon>
        <taxon>Pseudomonadota</taxon>
        <taxon>Gammaproteobacteria</taxon>
        <taxon>Pseudomonadales</taxon>
        <taxon>Marinobacteraceae</taxon>
        <taxon>Marinobacter</taxon>
    </lineage>
</organism>
<proteinExistence type="predicted"/>
<evidence type="ECO:0000313" key="2">
    <source>
        <dbReference type="Proteomes" id="UP000199675"/>
    </source>
</evidence>
<dbReference type="RefSeq" id="WP_091815355.1">
    <property type="nucleotide sequence ID" value="NZ_FNNE01000008.1"/>
</dbReference>